<gene>
    <name evidence="2" type="ORF">JK634_11950</name>
</gene>
<evidence type="ECO:0000256" key="1">
    <source>
        <dbReference type="SAM" id="Phobius"/>
    </source>
</evidence>
<keyword evidence="1" id="KW-1133">Transmembrane helix</keyword>
<dbReference type="Proteomes" id="UP000623681">
    <property type="component" value="Unassembled WGS sequence"/>
</dbReference>
<evidence type="ECO:0000313" key="3">
    <source>
        <dbReference type="Proteomes" id="UP000623681"/>
    </source>
</evidence>
<feature type="transmembrane region" description="Helical" evidence="1">
    <location>
        <begin position="126"/>
        <end position="146"/>
    </location>
</feature>
<protein>
    <recommendedName>
        <fullName evidence="4">Membrane-spanning protein</fullName>
    </recommendedName>
</protein>
<comment type="caution">
    <text evidence="2">The sequence shown here is derived from an EMBL/GenBank/DDBJ whole genome shotgun (WGS) entry which is preliminary data.</text>
</comment>
<sequence length="206" mass="23979">MRKSGNNKLFNLTSIFIALLGIAIIVEVFFSYQNKIGNTLFAFAVLLSSWFLLQKSRFKLPKTIYNLIVIFIFLAMFLGKVCGFYKTFYYWDKFLHLISGMILAYIGYLIFYKLTREIDRKRLNPLLGVLFSLFFSISMAGVWEIYEFITDQLFGLDSQRYSLIDTMGDIIAGTIGGILVTSRIYFFQKGNELRFIQKLLNEIDDK</sequence>
<accession>A0A937FEG8</accession>
<keyword evidence="1" id="KW-0472">Membrane</keyword>
<name>A0A937FEG8_9CLOT</name>
<dbReference type="RefSeq" id="WP_202767876.1">
    <property type="nucleotide sequence ID" value="NZ_JAESWA010000022.1"/>
</dbReference>
<evidence type="ECO:0008006" key="4">
    <source>
        <dbReference type="Google" id="ProtNLM"/>
    </source>
</evidence>
<feature type="transmembrane region" description="Helical" evidence="1">
    <location>
        <begin position="94"/>
        <end position="114"/>
    </location>
</feature>
<feature type="transmembrane region" description="Helical" evidence="1">
    <location>
        <begin position="65"/>
        <end position="88"/>
    </location>
</feature>
<evidence type="ECO:0000313" key="2">
    <source>
        <dbReference type="EMBL" id="MBL4932525.1"/>
    </source>
</evidence>
<feature type="transmembrane region" description="Helical" evidence="1">
    <location>
        <begin position="9"/>
        <end position="30"/>
    </location>
</feature>
<dbReference type="Pfam" id="PF09997">
    <property type="entry name" value="DUF2238"/>
    <property type="match status" value="1"/>
</dbReference>
<feature type="transmembrane region" description="Helical" evidence="1">
    <location>
        <begin position="36"/>
        <end position="53"/>
    </location>
</feature>
<dbReference type="AlphaFoldDB" id="A0A937FEG8"/>
<keyword evidence="3" id="KW-1185">Reference proteome</keyword>
<proteinExistence type="predicted"/>
<dbReference type="EMBL" id="JAESWA010000022">
    <property type="protein sequence ID" value="MBL4932525.1"/>
    <property type="molecule type" value="Genomic_DNA"/>
</dbReference>
<reference evidence="2" key="1">
    <citation type="submission" date="2021-01" db="EMBL/GenBank/DDBJ databases">
        <title>Genome public.</title>
        <authorList>
            <person name="Liu C."/>
            <person name="Sun Q."/>
        </authorList>
    </citation>
    <scope>NUCLEOTIDE SEQUENCE</scope>
    <source>
        <strain evidence="2">YIM B02565</strain>
    </source>
</reference>
<keyword evidence="1" id="KW-0812">Transmembrane</keyword>
<organism evidence="2 3">
    <name type="scientific">Clostridium paridis</name>
    <dbReference type="NCBI Taxonomy" id="2803863"/>
    <lineage>
        <taxon>Bacteria</taxon>
        <taxon>Bacillati</taxon>
        <taxon>Bacillota</taxon>
        <taxon>Clostridia</taxon>
        <taxon>Eubacteriales</taxon>
        <taxon>Clostridiaceae</taxon>
        <taxon>Clostridium</taxon>
    </lineage>
</organism>
<dbReference type="InterPro" id="IPR014509">
    <property type="entry name" value="YjdF-like"/>
</dbReference>
<feature type="transmembrane region" description="Helical" evidence="1">
    <location>
        <begin position="166"/>
        <end position="186"/>
    </location>
</feature>